<sequence>MASPRRQHSSHVSRPGALSTRPERLSAGRAGIMVSGASGSGSSNSANTGQYVIIGGLIVQVLIFGFFLISALAFQWGLTSHPTVKGMAAHTS</sequence>
<reference evidence="7" key="1">
    <citation type="submission" date="2022-12" db="EMBL/GenBank/DDBJ databases">
        <authorList>
            <person name="Petersen C."/>
        </authorList>
    </citation>
    <scope>NUCLEOTIDE SEQUENCE</scope>
    <source>
        <strain evidence="7">IBT 15544</strain>
    </source>
</reference>
<comment type="subcellular location">
    <subcellularLocation>
        <location evidence="1">Membrane</location>
        <topology evidence="1">Multi-pass membrane protein</topology>
    </subcellularLocation>
</comment>
<name>A0A9W9N995_9EURO</name>
<protein>
    <submittedName>
        <fullName evidence="7">RTA-like protein</fullName>
    </submittedName>
</protein>
<dbReference type="EMBL" id="JAPQKR010000005">
    <property type="protein sequence ID" value="KAJ5215536.1"/>
    <property type="molecule type" value="Genomic_DNA"/>
</dbReference>
<evidence type="ECO:0000256" key="1">
    <source>
        <dbReference type="ARBA" id="ARBA00004141"/>
    </source>
</evidence>
<accession>A0A9W9N995</accession>
<reference evidence="7" key="2">
    <citation type="journal article" date="2023" name="IMA Fungus">
        <title>Comparative genomic study of the Penicillium genus elucidates a diverse pangenome and 15 lateral gene transfer events.</title>
        <authorList>
            <person name="Petersen C."/>
            <person name="Sorensen T."/>
            <person name="Nielsen M.R."/>
            <person name="Sondergaard T.E."/>
            <person name="Sorensen J.L."/>
            <person name="Fitzpatrick D.A."/>
            <person name="Frisvad J.C."/>
            <person name="Nielsen K.L."/>
        </authorList>
    </citation>
    <scope>NUCLEOTIDE SEQUENCE</scope>
    <source>
        <strain evidence="7">IBT 15544</strain>
    </source>
</reference>
<dbReference type="GeneID" id="83176306"/>
<dbReference type="Proteomes" id="UP001150904">
    <property type="component" value="Unassembled WGS sequence"/>
</dbReference>
<dbReference type="RefSeq" id="XP_058311349.1">
    <property type="nucleotide sequence ID" value="XM_058449005.1"/>
</dbReference>
<evidence type="ECO:0000256" key="5">
    <source>
        <dbReference type="SAM" id="MobiDB-lite"/>
    </source>
</evidence>
<feature type="compositionally biased region" description="Basic residues" evidence="5">
    <location>
        <begin position="1"/>
        <end position="11"/>
    </location>
</feature>
<dbReference type="Pfam" id="PF04479">
    <property type="entry name" value="RTA1"/>
    <property type="match status" value="1"/>
</dbReference>
<evidence type="ECO:0000256" key="2">
    <source>
        <dbReference type="ARBA" id="ARBA00022692"/>
    </source>
</evidence>
<feature type="region of interest" description="Disordered" evidence="5">
    <location>
        <begin position="1"/>
        <end position="26"/>
    </location>
</feature>
<dbReference type="GO" id="GO:0016020">
    <property type="term" value="C:membrane"/>
    <property type="evidence" value="ECO:0007669"/>
    <property type="project" value="UniProtKB-SubCell"/>
</dbReference>
<keyword evidence="3 6" id="KW-1133">Transmembrane helix</keyword>
<dbReference type="InterPro" id="IPR007568">
    <property type="entry name" value="RTA1"/>
</dbReference>
<evidence type="ECO:0000256" key="4">
    <source>
        <dbReference type="ARBA" id="ARBA00023136"/>
    </source>
</evidence>
<keyword evidence="8" id="KW-1185">Reference proteome</keyword>
<dbReference type="AlphaFoldDB" id="A0A9W9N995"/>
<keyword evidence="4 6" id="KW-0472">Membrane</keyword>
<proteinExistence type="predicted"/>
<evidence type="ECO:0000313" key="7">
    <source>
        <dbReference type="EMBL" id="KAJ5215536.1"/>
    </source>
</evidence>
<keyword evidence="2 6" id="KW-0812">Transmembrane</keyword>
<gene>
    <name evidence="7" type="ORF">N7498_001943</name>
</gene>
<feature type="transmembrane region" description="Helical" evidence="6">
    <location>
        <begin position="51"/>
        <end position="74"/>
    </location>
</feature>
<evidence type="ECO:0000313" key="8">
    <source>
        <dbReference type="Proteomes" id="UP001150904"/>
    </source>
</evidence>
<evidence type="ECO:0000256" key="3">
    <source>
        <dbReference type="ARBA" id="ARBA00022989"/>
    </source>
</evidence>
<comment type="caution">
    <text evidence="7">The sequence shown here is derived from an EMBL/GenBank/DDBJ whole genome shotgun (WGS) entry which is preliminary data.</text>
</comment>
<organism evidence="7 8">
    <name type="scientific">Penicillium cinerascens</name>
    <dbReference type="NCBI Taxonomy" id="70096"/>
    <lineage>
        <taxon>Eukaryota</taxon>
        <taxon>Fungi</taxon>
        <taxon>Dikarya</taxon>
        <taxon>Ascomycota</taxon>
        <taxon>Pezizomycotina</taxon>
        <taxon>Eurotiomycetes</taxon>
        <taxon>Eurotiomycetidae</taxon>
        <taxon>Eurotiales</taxon>
        <taxon>Aspergillaceae</taxon>
        <taxon>Penicillium</taxon>
    </lineage>
</organism>
<evidence type="ECO:0000256" key="6">
    <source>
        <dbReference type="SAM" id="Phobius"/>
    </source>
</evidence>